<evidence type="ECO:0000313" key="3">
    <source>
        <dbReference type="Proteomes" id="UP000033772"/>
    </source>
</evidence>
<feature type="region of interest" description="Disordered" evidence="1">
    <location>
        <begin position="135"/>
        <end position="163"/>
    </location>
</feature>
<keyword evidence="3" id="KW-1185">Reference proteome</keyword>
<protein>
    <submittedName>
        <fullName evidence="2">Uncharacterized protein</fullName>
    </submittedName>
</protein>
<name>A0A1J4N4F6_9ACTN</name>
<dbReference type="AlphaFoldDB" id="A0A1J4N4F6"/>
<dbReference type="EMBL" id="JZDQ02000021">
    <property type="protein sequence ID" value="OIJ25839.1"/>
    <property type="molecule type" value="Genomic_DNA"/>
</dbReference>
<evidence type="ECO:0000313" key="2">
    <source>
        <dbReference type="EMBL" id="OIJ25839.1"/>
    </source>
</evidence>
<feature type="compositionally biased region" description="Low complexity" evidence="1">
    <location>
        <begin position="153"/>
        <end position="163"/>
    </location>
</feature>
<feature type="compositionally biased region" description="Low complexity" evidence="1">
    <location>
        <begin position="280"/>
        <end position="308"/>
    </location>
</feature>
<reference evidence="2" key="1">
    <citation type="submission" date="2016-10" db="EMBL/GenBank/DDBJ databases">
        <title>Draft Genome Sequence of Nocardioides luteus Strain BAFB, an Alkane-Degrading Bacterium Isolated from JP-7 Polluted Soil.</title>
        <authorList>
            <person name="Brown L."/>
            <person name="Ruiz O.N."/>
            <person name="Gunasekera T."/>
        </authorList>
    </citation>
    <scope>NUCLEOTIDE SEQUENCE [LARGE SCALE GENOMIC DNA]</scope>
    <source>
        <strain evidence="2">BAFB</strain>
    </source>
</reference>
<evidence type="ECO:0000256" key="1">
    <source>
        <dbReference type="SAM" id="MobiDB-lite"/>
    </source>
</evidence>
<feature type="compositionally biased region" description="Gly residues" evidence="1">
    <location>
        <begin position="309"/>
        <end position="344"/>
    </location>
</feature>
<sequence>MADNANKASNGFSETMESGAAMKNSLVSSSKFAHEKRDKIRDAEDALGVVQLRLKEAMIAKAEIDSSLPDSHPGVDPADFPTDAKQVGKRQAEENESALADARAEYAAREAAIADAERKAAAKVQAVDAAVIDADPKVRALVDPDNTREERPSGSPSVPGSYSDIAAAQTRKSKINANATYPDGWGYEKIAAEDAKIKEYQAENRPEWDNNNGQWINADGSPAPATSYAMVETADGLAPLSGGTGGATALAVGAGGALLGAGIAKAIASRFGAGASAKAATAGATSRSAAARSTSARAGARAGSAAGARGAGGRGTGAGARGAGGRGAGGRGAGGRGAGAAGGRGAKKRDQNGSQNQEWEADYTDDWTETASDVLDPNASRGWAPDATRADDDKRD</sequence>
<feature type="compositionally biased region" description="Basic and acidic residues" evidence="1">
    <location>
        <begin position="135"/>
        <end position="152"/>
    </location>
</feature>
<feature type="region of interest" description="Disordered" evidence="1">
    <location>
        <begin position="65"/>
        <end position="101"/>
    </location>
</feature>
<feature type="compositionally biased region" description="Acidic residues" evidence="1">
    <location>
        <begin position="359"/>
        <end position="368"/>
    </location>
</feature>
<gene>
    <name evidence="2" type="ORF">UG56_015800</name>
</gene>
<accession>A0A1J4N4F6</accession>
<dbReference type="STRING" id="1844.UG56_015800"/>
<organism evidence="2 3">
    <name type="scientific">Nocardioides luteus</name>
    <dbReference type="NCBI Taxonomy" id="1844"/>
    <lineage>
        <taxon>Bacteria</taxon>
        <taxon>Bacillati</taxon>
        <taxon>Actinomycetota</taxon>
        <taxon>Actinomycetes</taxon>
        <taxon>Propionibacteriales</taxon>
        <taxon>Nocardioidaceae</taxon>
        <taxon>Nocardioides</taxon>
    </lineage>
</organism>
<feature type="region of interest" description="Disordered" evidence="1">
    <location>
        <begin position="280"/>
        <end position="396"/>
    </location>
</feature>
<proteinExistence type="predicted"/>
<dbReference type="Proteomes" id="UP000033772">
    <property type="component" value="Unassembled WGS sequence"/>
</dbReference>
<comment type="caution">
    <text evidence="2">The sequence shown here is derived from an EMBL/GenBank/DDBJ whole genome shotgun (WGS) entry which is preliminary data.</text>
</comment>